<protein>
    <submittedName>
        <fullName evidence="1">Variant-surface-glycoprotein phospholipase C</fullName>
    </submittedName>
</protein>
<sequence>MGVGGYLQIVNGTNFVLNRTSDFTGGYQMASWDPSAQINPGTCDTSYVEFTQSITTNRSNTQGSVSYTVGDTGCMVSFRATDVPPTIKVRIDGFSTDSLAAGTWLDIHFKHDGPCTFVLFGAQNAFHCTPIGTAWMTTFMPMLQNLTLQQLCVPGSHDAGMSELHSEGSLNGILKVVAGSMIQAQTLSIYDQLVQGSRFFDIRPVLVADGKYWTGHFSSSSEGEVGSFGQSMDDVISDINKFLLANSELVIVNLSHAYDATNNWSDLTGAQWTTLLKYMVTELQNLCTVKVESYKEPLIGTMVKDLMGGDGSSASVIIRLDIKGMMPDPSLLGQGVFSQANFPLFNSYSNTDDKMTMIVDQIHKLRNYEKIDGAVVDQLHLVSWTLTPNPSAFAEQKIPQVRDIAELGPIWGSIVADATGDATQADSIKALAHEANMALYQCILPVASKTSFPNVLLIDWYSDSNPAALAMAINFMVYGSQVPALPAPPQQYIEILGVEVTGDNSTPLPNALVDAGPGLGSADCNHGFGGDYTWVVAVTTTDPTQAITGISVDVTSSSIDGLSDMASSTSGDFRYVKTSSDPNSPKITAAALWRSPDDSVSLADVQAAGWAGMTSDINSGRSGDYLYIVWKTAD</sequence>
<proteinExistence type="predicted"/>
<dbReference type="EMBL" id="JACAZH010000010">
    <property type="protein sequence ID" value="KAF7357555.1"/>
    <property type="molecule type" value="Genomic_DNA"/>
</dbReference>
<dbReference type="SUPFAM" id="SSF51695">
    <property type="entry name" value="PLC-like phosphodiesterases"/>
    <property type="match status" value="1"/>
</dbReference>
<reference evidence="1" key="1">
    <citation type="submission" date="2020-05" db="EMBL/GenBank/DDBJ databases">
        <title>Mycena genomes resolve the evolution of fungal bioluminescence.</title>
        <authorList>
            <person name="Tsai I.J."/>
        </authorList>
    </citation>
    <scope>NUCLEOTIDE SEQUENCE</scope>
    <source>
        <strain evidence="1">160909Yilan</strain>
    </source>
</reference>
<gene>
    <name evidence="1" type="ORF">MSAN_01351800</name>
</gene>
<dbReference type="GO" id="GO:0008081">
    <property type="term" value="F:phosphoric diester hydrolase activity"/>
    <property type="evidence" value="ECO:0007669"/>
    <property type="project" value="InterPro"/>
</dbReference>
<dbReference type="Proteomes" id="UP000623467">
    <property type="component" value="Unassembled WGS sequence"/>
</dbReference>
<dbReference type="PANTHER" id="PTHR13593:SF143">
    <property type="entry name" value="PHOSPHATIDYLINOSITOL-SPECIFIC PHOSPHOLIPASE C X DOMAIN-CONTAINING PROTEIN"/>
    <property type="match status" value="1"/>
</dbReference>
<dbReference type="Gene3D" id="3.20.20.190">
    <property type="entry name" value="Phosphatidylinositol (PI) phosphodiesterase"/>
    <property type="match status" value="1"/>
</dbReference>
<name>A0A8H6YAQ7_9AGAR</name>
<dbReference type="AlphaFoldDB" id="A0A8H6YAQ7"/>
<evidence type="ECO:0000313" key="1">
    <source>
        <dbReference type="EMBL" id="KAF7357555.1"/>
    </source>
</evidence>
<organism evidence="1 2">
    <name type="scientific">Mycena sanguinolenta</name>
    <dbReference type="NCBI Taxonomy" id="230812"/>
    <lineage>
        <taxon>Eukaryota</taxon>
        <taxon>Fungi</taxon>
        <taxon>Dikarya</taxon>
        <taxon>Basidiomycota</taxon>
        <taxon>Agaricomycotina</taxon>
        <taxon>Agaricomycetes</taxon>
        <taxon>Agaricomycetidae</taxon>
        <taxon>Agaricales</taxon>
        <taxon>Marasmiineae</taxon>
        <taxon>Mycenaceae</taxon>
        <taxon>Mycena</taxon>
    </lineage>
</organism>
<evidence type="ECO:0000313" key="2">
    <source>
        <dbReference type="Proteomes" id="UP000623467"/>
    </source>
</evidence>
<dbReference type="InterPro" id="IPR017946">
    <property type="entry name" value="PLC-like_Pdiesterase_TIM-brl"/>
</dbReference>
<accession>A0A8H6YAQ7</accession>
<dbReference type="PROSITE" id="PS50007">
    <property type="entry name" value="PIPLC_X_DOMAIN"/>
    <property type="match status" value="1"/>
</dbReference>
<dbReference type="PANTHER" id="PTHR13593">
    <property type="match status" value="1"/>
</dbReference>
<comment type="caution">
    <text evidence="1">The sequence shown here is derived from an EMBL/GenBank/DDBJ whole genome shotgun (WGS) entry which is preliminary data.</text>
</comment>
<keyword evidence="2" id="KW-1185">Reference proteome</keyword>
<dbReference type="OrthoDB" id="1046782at2759"/>
<dbReference type="GO" id="GO:0006629">
    <property type="term" value="P:lipid metabolic process"/>
    <property type="evidence" value="ECO:0007669"/>
    <property type="project" value="InterPro"/>
</dbReference>
<dbReference type="InterPro" id="IPR051057">
    <property type="entry name" value="PI-PLC_domain"/>
</dbReference>